<evidence type="ECO:0000313" key="2">
    <source>
        <dbReference type="Proteomes" id="UP001211907"/>
    </source>
</evidence>
<gene>
    <name evidence="1" type="ORF">HK100_007898</name>
</gene>
<accession>A0AAD5T762</accession>
<dbReference type="Proteomes" id="UP001211907">
    <property type="component" value="Unassembled WGS sequence"/>
</dbReference>
<dbReference type="AlphaFoldDB" id="A0AAD5T762"/>
<sequence>MEQRIEERDKTGKERSRMIGETKLAINNIYDRIISYNNRPSTAPSAIVISDVNGDAQYSHGFLGSGLQTHSAGVSFTVNNAKGGGAGLTVGWANPGDNPLFREGDLSPASLTEKLHFIQEKIQDLQSLLFELISSILLISAQSCTLNSHDAVATLLTGLQIKILGAQSVEMLRISDNIQRSLR</sequence>
<reference evidence="1" key="1">
    <citation type="submission" date="2020-05" db="EMBL/GenBank/DDBJ databases">
        <title>Phylogenomic resolution of chytrid fungi.</title>
        <authorList>
            <person name="Stajich J.E."/>
            <person name="Amses K."/>
            <person name="Simmons R."/>
            <person name="Seto K."/>
            <person name="Myers J."/>
            <person name="Bonds A."/>
            <person name="Quandt C.A."/>
            <person name="Barry K."/>
            <person name="Liu P."/>
            <person name="Grigoriev I."/>
            <person name="Longcore J.E."/>
            <person name="James T.Y."/>
        </authorList>
    </citation>
    <scope>NUCLEOTIDE SEQUENCE</scope>
    <source>
        <strain evidence="1">JEL0513</strain>
    </source>
</reference>
<proteinExistence type="predicted"/>
<evidence type="ECO:0000313" key="1">
    <source>
        <dbReference type="EMBL" id="KAJ3130603.1"/>
    </source>
</evidence>
<name>A0AAD5T762_9FUNG</name>
<organism evidence="1 2">
    <name type="scientific">Physocladia obscura</name>
    <dbReference type="NCBI Taxonomy" id="109957"/>
    <lineage>
        <taxon>Eukaryota</taxon>
        <taxon>Fungi</taxon>
        <taxon>Fungi incertae sedis</taxon>
        <taxon>Chytridiomycota</taxon>
        <taxon>Chytridiomycota incertae sedis</taxon>
        <taxon>Chytridiomycetes</taxon>
        <taxon>Chytridiales</taxon>
        <taxon>Chytriomycetaceae</taxon>
        <taxon>Physocladia</taxon>
    </lineage>
</organism>
<comment type="caution">
    <text evidence="1">The sequence shown here is derived from an EMBL/GenBank/DDBJ whole genome shotgun (WGS) entry which is preliminary data.</text>
</comment>
<protein>
    <submittedName>
        <fullName evidence="1">Uncharacterized protein</fullName>
    </submittedName>
</protein>
<keyword evidence="2" id="KW-1185">Reference proteome</keyword>
<dbReference type="EMBL" id="JADGJH010000376">
    <property type="protein sequence ID" value="KAJ3130603.1"/>
    <property type="molecule type" value="Genomic_DNA"/>
</dbReference>